<dbReference type="RefSeq" id="WP_267653790.1">
    <property type="nucleotide sequence ID" value="NZ_JAOVZR010000001.1"/>
</dbReference>
<dbReference type="InterPro" id="IPR036291">
    <property type="entry name" value="NAD(P)-bd_dom_sf"/>
</dbReference>
<gene>
    <name evidence="2" type="ORF">OEG84_10955</name>
</gene>
<dbReference type="Pfam" id="PF01370">
    <property type="entry name" value="Epimerase"/>
    <property type="match status" value="1"/>
</dbReference>
<comment type="caution">
    <text evidence="2">The sequence shown here is derived from an EMBL/GenBank/DDBJ whole genome shotgun (WGS) entry which is preliminary data.</text>
</comment>
<organism evidence="2 3">
    <name type="scientific">Hoeflea algicola</name>
    <dbReference type="NCBI Taxonomy" id="2983763"/>
    <lineage>
        <taxon>Bacteria</taxon>
        <taxon>Pseudomonadati</taxon>
        <taxon>Pseudomonadota</taxon>
        <taxon>Alphaproteobacteria</taxon>
        <taxon>Hyphomicrobiales</taxon>
        <taxon>Rhizobiaceae</taxon>
        <taxon>Hoeflea</taxon>
    </lineage>
</organism>
<dbReference type="EMBL" id="JAOVZR010000001">
    <property type="protein sequence ID" value="MCY0148217.1"/>
    <property type="molecule type" value="Genomic_DNA"/>
</dbReference>
<dbReference type="PANTHER" id="PTHR43245">
    <property type="entry name" value="BIFUNCTIONAL POLYMYXIN RESISTANCE PROTEIN ARNA"/>
    <property type="match status" value="1"/>
</dbReference>
<protein>
    <submittedName>
        <fullName evidence="2">NAD(P)-dependent oxidoreductase</fullName>
    </submittedName>
</protein>
<dbReference type="SUPFAM" id="SSF51735">
    <property type="entry name" value="NAD(P)-binding Rossmann-fold domains"/>
    <property type="match status" value="1"/>
</dbReference>
<accession>A0ABT3Z8Z8</accession>
<name>A0ABT3Z8Z8_9HYPH</name>
<dbReference type="Proteomes" id="UP001073227">
    <property type="component" value="Unassembled WGS sequence"/>
</dbReference>
<dbReference type="CDD" id="cd08946">
    <property type="entry name" value="SDR_e"/>
    <property type="match status" value="1"/>
</dbReference>
<dbReference type="InterPro" id="IPR050177">
    <property type="entry name" value="Lipid_A_modif_metabolic_enz"/>
</dbReference>
<evidence type="ECO:0000313" key="3">
    <source>
        <dbReference type="Proteomes" id="UP001073227"/>
    </source>
</evidence>
<dbReference type="Gene3D" id="3.40.50.720">
    <property type="entry name" value="NAD(P)-binding Rossmann-like Domain"/>
    <property type="match status" value="1"/>
</dbReference>
<evidence type="ECO:0000259" key="1">
    <source>
        <dbReference type="Pfam" id="PF01370"/>
    </source>
</evidence>
<feature type="domain" description="NAD-dependent epimerase/dehydratase" evidence="1">
    <location>
        <begin position="3"/>
        <end position="192"/>
    </location>
</feature>
<sequence>MRALVSGGTGLVGRYIVETLLDAGYEIIIGGRTKPADDLFTSDLEFRPLSLEPDQNSKALFSGVDVFIHAAFQHLPGRYRDGEGDDPAGFRRINLDGSVRLFEAAKQAGVDRTVFLSSRAVYDGVAVGTPLVETLKLQPGSLYGEIKLLGEQALARLNDPHFTTSSLRLTGVYGDLRPNKWDSLFADYLAGKEMAPRAGSEVHGRDAGQAVRLMLEIEPSLIGGETFNVSDLIADTRSILAPLHRSWPFSPDLPQSANKTTVAEMDTQKIRKLGWRPGGQKLFQDTLAGLVTAVPKTPT</sequence>
<evidence type="ECO:0000313" key="2">
    <source>
        <dbReference type="EMBL" id="MCY0148217.1"/>
    </source>
</evidence>
<proteinExistence type="predicted"/>
<dbReference type="InterPro" id="IPR001509">
    <property type="entry name" value="Epimerase_deHydtase"/>
</dbReference>
<reference evidence="2" key="1">
    <citation type="submission" date="2022-10" db="EMBL/GenBank/DDBJ databases">
        <title>Hoeflea sp. G2-23, isolated from marine algae.</title>
        <authorList>
            <person name="Kristyanto S."/>
            <person name="Kim J.M."/>
            <person name="Jeon C.O."/>
        </authorList>
    </citation>
    <scope>NUCLEOTIDE SEQUENCE</scope>
    <source>
        <strain evidence="2">G2-23</strain>
    </source>
</reference>
<keyword evidence="3" id="KW-1185">Reference proteome</keyword>